<keyword evidence="6" id="KW-1185">Reference proteome</keyword>
<evidence type="ECO:0000259" key="4">
    <source>
        <dbReference type="PROSITE" id="PS50830"/>
    </source>
</evidence>
<dbReference type="Proteomes" id="UP000600865">
    <property type="component" value="Unassembled WGS sequence"/>
</dbReference>
<gene>
    <name evidence="5" type="ORF">GCM10011309_11970</name>
</gene>
<keyword evidence="3" id="KW-0378">Hydrolase</keyword>
<dbReference type="EMBL" id="BMYV01000001">
    <property type="protein sequence ID" value="GGX63571.1"/>
    <property type="molecule type" value="Genomic_DNA"/>
</dbReference>
<dbReference type="Pfam" id="PF00565">
    <property type="entry name" value="SNase"/>
    <property type="match status" value="1"/>
</dbReference>
<dbReference type="AlphaFoldDB" id="A0A918KH46"/>
<dbReference type="PANTHER" id="PTHR12302:SF3">
    <property type="entry name" value="SERINE_THREONINE-PROTEIN KINASE 31"/>
    <property type="match status" value="1"/>
</dbReference>
<feature type="domain" description="TNase-like" evidence="4">
    <location>
        <begin position="40"/>
        <end position="178"/>
    </location>
</feature>
<reference evidence="5 6" key="1">
    <citation type="journal article" date="2014" name="Int. J. Syst. Evol. Microbiol.">
        <title>Complete genome sequence of Corynebacterium casei LMG S-19264T (=DSM 44701T), isolated from a smear-ripened cheese.</title>
        <authorList>
            <consortium name="US DOE Joint Genome Institute (JGI-PGF)"/>
            <person name="Walter F."/>
            <person name="Albersmeier A."/>
            <person name="Kalinowski J."/>
            <person name="Ruckert C."/>
        </authorList>
    </citation>
    <scope>NUCLEOTIDE SEQUENCE [LARGE SCALE GENOMIC DNA]</scope>
    <source>
        <strain evidence="5 6">KCTC 23968</strain>
    </source>
</reference>
<organism evidence="5 6">
    <name type="scientific">Litorimonas cladophorae</name>
    <dbReference type="NCBI Taxonomy" id="1220491"/>
    <lineage>
        <taxon>Bacteria</taxon>
        <taxon>Pseudomonadati</taxon>
        <taxon>Pseudomonadota</taxon>
        <taxon>Alphaproteobacteria</taxon>
        <taxon>Maricaulales</taxon>
        <taxon>Robiginitomaculaceae</taxon>
    </lineage>
</organism>
<dbReference type="InterPro" id="IPR016071">
    <property type="entry name" value="Staphylococal_nuclease_OB-fold"/>
</dbReference>
<dbReference type="Gene3D" id="2.40.50.90">
    <property type="match status" value="1"/>
</dbReference>
<keyword evidence="1" id="KW-0540">Nuclease</keyword>
<evidence type="ECO:0000313" key="6">
    <source>
        <dbReference type="Proteomes" id="UP000600865"/>
    </source>
</evidence>
<evidence type="ECO:0000256" key="1">
    <source>
        <dbReference type="ARBA" id="ARBA00022722"/>
    </source>
</evidence>
<dbReference type="SUPFAM" id="SSF50199">
    <property type="entry name" value="Staphylococcal nuclease"/>
    <property type="match status" value="1"/>
</dbReference>
<evidence type="ECO:0000313" key="5">
    <source>
        <dbReference type="EMBL" id="GGX63571.1"/>
    </source>
</evidence>
<proteinExistence type="predicted"/>
<accession>A0A918KH46</accession>
<dbReference type="PROSITE" id="PS50830">
    <property type="entry name" value="TNASE_3"/>
    <property type="match status" value="1"/>
</dbReference>
<keyword evidence="2" id="KW-0255">Endonuclease</keyword>
<name>A0A918KH46_9PROT</name>
<comment type="caution">
    <text evidence="5">The sequence shown here is derived from an EMBL/GenBank/DDBJ whole genome shotgun (WGS) entry which is preliminary data.</text>
</comment>
<dbReference type="GO" id="GO:0004519">
    <property type="term" value="F:endonuclease activity"/>
    <property type="evidence" value="ECO:0007669"/>
    <property type="project" value="UniProtKB-KW"/>
</dbReference>
<dbReference type="PANTHER" id="PTHR12302">
    <property type="entry name" value="EBNA2 BINDING PROTEIN P100"/>
    <property type="match status" value="1"/>
</dbReference>
<dbReference type="RefSeq" id="WP_189582704.1">
    <property type="nucleotide sequence ID" value="NZ_BMYV01000001.1"/>
</dbReference>
<dbReference type="GO" id="GO:0016787">
    <property type="term" value="F:hydrolase activity"/>
    <property type="evidence" value="ECO:0007669"/>
    <property type="project" value="UniProtKB-KW"/>
</dbReference>
<dbReference type="SMART" id="SM00318">
    <property type="entry name" value="SNc"/>
    <property type="match status" value="1"/>
</dbReference>
<protein>
    <submittedName>
        <fullName evidence="5">Nuclease</fullName>
    </submittedName>
</protein>
<dbReference type="InterPro" id="IPR035437">
    <property type="entry name" value="SNase_OB-fold_sf"/>
</dbReference>
<evidence type="ECO:0000256" key="3">
    <source>
        <dbReference type="ARBA" id="ARBA00022801"/>
    </source>
</evidence>
<evidence type="ECO:0000256" key="2">
    <source>
        <dbReference type="ARBA" id="ARBA00022759"/>
    </source>
</evidence>
<sequence length="278" mass="30888">MTSEADTNILLSRRTALITGTASLFLMGKSKSPSVPSLSKGEIGQVARIVDGDSFVMRLSDESELSVRLSAVQAPRTAQRAQKAWPYAKEAKAGLAAIIQGRRVQLFYGGENRDRFGRAVAQVHTLDGRGVPDLWVQGELVRLGLVRVYSWKGELADMEALYGFENQARDRSRGLWADPTYAVRKPDPDPLAQDVDSWQIIEGVVTSTADVRGRIYLNFGADYRTDFTVAIAKKNVKRFDEIKPVELSGARVRVRGWIEMINGPMIWLDHPGRLEVLS</sequence>